<feature type="transmembrane region" description="Helical" evidence="2">
    <location>
        <begin position="118"/>
        <end position="145"/>
    </location>
</feature>
<keyword evidence="2" id="KW-0472">Membrane</keyword>
<feature type="transmembrane region" description="Helical" evidence="2">
    <location>
        <begin position="151"/>
        <end position="171"/>
    </location>
</feature>
<protein>
    <submittedName>
        <fullName evidence="3">Uncharacterized protein</fullName>
    </submittedName>
</protein>
<proteinExistence type="predicted"/>
<dbReference type="STRING" id="145854.GA0074692_3897"/>
<sequence length="202" mass="20616">MTTGHQWAAGVDDGTPVGGGQLRRARRRAAGDDDGTGQSVRTETDTDDATRATPDPVRRTGVGAGTIPRPVRGPGGVPPRDRPARLRPAPGGRHRASRRTAPAGGERERRRPTDRGRLLLVCGWATGLGAVALASAVRGLVLVLAGAAPQWYQPTVAALGLGGIVLGGVALHGRARPGLRWVALGLANLAVGVSAGLTASLP</sequence>
<dbReference type="AlphaFoldDB" id="A0A1C6SYU9"/>
<keyword evidence="2" id="KW-0812">Transmembrane</keyword>
<feature type="transmembrane region" description="Helical" evidence="2">
    <location>
        <begin position="178"/>
        <end position="201"/>
    </location>
</feature>
<accession>A0A1C6SYU9</accession>
<evidence type="ECO:0000256" key="2">
    <source>
        <dbReference type="SAM" id="Phobius"/>
    </source>
</evidence>
<dbReference type="EMBL" id="FMHW01000002">
    <property type="protein sequence ID" value="SCL34680.1"/>
    <property type="molecule type" value="Genomic_DNA"/>
</dbReference>
<keyword evidence="2" id="KW-1133">Transmembrane helix</keyword>
<evidence type="ECO:0000313" key="4">
    <source>
        <dbReference type="Proteomes" id="UP000198959"/>
    </source>
</evidence>
<gene>
    <name evidence="3" type="ORF">GA0074692_3897</name>
</gene>
<evidence type="ECO:0000256" key="1">
    <source>
        <dbReference type="SAM" id="MobiDB-lite"/>
    </source>
</evidence>
<feature type="region of interest" description="Disordered" evidence="1">
    <location>
        <begin position="1"/>
        <end position="112"/>
    </location>
</feature>
<reference evidence="4" key="1">
    <citation type="submission" date="2016-06" db="EMBL/GenBank/DDBJ databases">
        <authorList>
            <person name="Varghese N."/>
            <person name="Submissions Spin"/>
        </authorList>
    </citation>
    <scope>NUCLEOTIDE SEQUENCE [LARGE SCALE GENOMIC DNA]</scope>
    <source>
        <strain evidence="4">DSM 43817</strain>
    </source>
</reference>
<name>A0A1C6SYU9_9ACTN</name>
<organism evidence="3 4">
    <name type="scientific">Micromonospora pallida</name>
    <dbReference type="NCBI Taxonomy" id="145854"/>
    <lineage>
        <taxon>Bacteria</taxon>
        <taxon>Bacillati</taxon>
        <taxon>Actinomycetota</taxon>
        <taxon>Actinomycetes</taxon>
        <taxon>Micromonosporales</taxon>
        <taxon>Micromonosporaceae</taxon>
        <taxon>Micromonospora</taxon>
    </lineage>
</organism>
<dbReference type="Proteomes" id="UP000198959">
    <property type="component" value="Unassembled WGS sequence"/>
</dbReference>
<evidence type="ECO:0000313" key="3">
    <source>
        <dbReference type="EMBL" id="SCL34680.1"/>
    </source>
</evidence>
<keyword evidence="4" id="KW-1185">Reference proteome</keyword>